<dbReference type="Proteomes" id="UP000193411">
    <property type="component" value="Unassembled WGS sequence"/>
</dbReference>
<comment type="caution">
    <text evidence="1">The sequence shown here is derived from an EMBL/GenBank/DDBJ whole genome shotgun (WGS) entry which is preliminary data.</text>
</comment>
<keyword evidence="2" id="KW-1185">Reference proteome</keyword>
<gene>
    <name evidence="1" type="ORF">BCR44DRAFT_1440194</name>
</gene>
<reference evidence="1 2" key="1">
    <citation type="submission" date="2016-07" db="EMBL/GenBank/DDBJ databases">
        <title>Pervasive Adenine N6-methylation of Active Genes in Fungi.</title>
        <authorList>
            <consortium name="DOE Joint Genome Institute"/>
            <person name="Mondo S.J."/>
            <person name="Dannebaum R.O."/>
            <person name="Kuo R.C."/>
            <person name="Labutti K."/>
            <person name="Haridas S."/>
            <person name="Kuo A."/>
            <person name="Salamov A."/>
            <person name="Ahrendt S.R."/>
            <person name="Lipzen A."/>
            <person name="Sullivan W."/>
            <person name="Andreopoulos W.B."/>
            <person name="Clum A."/>
            <person name="Lindquist E."/>
            <person name="Daum C."/>
            <person name="Ramamoorthy G.K."/>
            <person name="Gryganskyi A."/>
            <person name="Culley D."/>
            <person name="Magnuson J.K."/>
            <person name="James T.Y."/>
            <person name="O'Malley M.A."/>
            <person name="Stajich J.E."/>
            <person name="Spatafora J.W."/>
            <person name="Visel A."/>
            <person name="Grigoriev I.V."/>
        </authorList>
    </citation>
    <scope>NUCLEOTIDE SEQUENCE [LARGE SCALE GENOMIC DNA]</scope>
    <source>
        <strain evidence="1 2">PL171</strain>
    </source>
</reference>
<evidence type="ECO:0000313" key="1">
    <source>
        <dbReference type="EMBL" id="ORZ32434.1"/>
    </source>
</evidence>
<protein>
    <submittedName>
        <fullName evidence="1">Uncharacterized protein</fullName>
    </submittedName>
</protein>
<dbReference type="AlphaFoldDB" id="A0A1Y2HEJ4"/>
<dbReference type="EMBL" id="MCFL01000046">
    <property type="protein sequence ID" value="ORZ32434.1"/>
    <property type="molecule type" value="Genomic_DNA"/>
</dbReference>
<evidence type="ECO:0000313" key="2">
    <source>
        <dbReference type="Proteomes" id="UP000193411"/>
    </source>
</evidence>
<organism evidence="1 2">
    <name type="scientific">Catenaria anguillulae PL171</name>
    <dbReference type="NCBI Taxonomy" id="765915"/>
    <lineage>
        <taxon>Eukaryota</taxon>
        <taxon>Fungi</taxon>
        <taxon>Fungi incertae sedis</taxon>
        <taxon>Blastocladiomycota</taxon>
        <taxon>Blastocladiomycetes</taxon>
        <taxon>Blastocladiales</taxon>
        <taxon>Catenariaceae</taxon>
        <taxon>Catenaria</taxon>
    </lineage>
</organism>
<dbReference type="PROSITE" id="PS51257">
    <property type="entry name" value="PROKAR_LIPOPROTEIN"/>
    <property type="match status" value="1"/>
</dbReference>
<sequence length="87" mass="9501">MSCLLDREWDVRSMSSLIGCSTVLGCLRRTSGCTCLAPQLKTCDGPSGPWGGGNDDSSLGKFEKRTCKVGRERSAAIRDKSPWEECR</sequence>
<name>A0A1Y2HEJ4_9FUNG</name>
<proteinExistence type="predicted"/>
<accession>A0A1Y2HEJ4</accession>